<dbReference type="RefSeq" id="WP_006774791.1">
    <property type="nucleotide sequence ID" value="NZ_GG667699.1"/>
</dbReference>
<dbReference type="GO" id="GO:0031222">
    <property type="term" value="P:arabinan catabolic process"/>
    <property type="evidence" value="ECO:0007669"/>
    <property type="project" value="TreeGrafter"/>
</dbReference>
<accession>D3AL53</accession>
<feature type="non-terminal residue" evidence="4">
    <location>
        <position position="219"/>
    </location>
</feature>
<proteinExistence type="inferred from homology"/>
<feature type="domain" description="Glycoside hydrolase family 3 N-terminal" evidence="3">
    <location>
        <begin position="16"/>
        <end position="218"/>
    </location>
</feature>
<dbReference type="InterPro" id="IPR017853">
    <property type="entry name" value="GH"/>
</dbReference>
<dbReference type="InterPro" id="IPR044993">
    <property type="entry name" value="BXL"/>
</dbReference>
<evidence type="ECO:0000256" key="2">
    <source>
        <dbReference type="ARBA" id="ARBA00022801"/>
    </source>
</evidence>
<dbReference type="AlphaFoldDB" id="D3AL53"/>
<name>D3AL53_9FIRM</name>
<sequence length="219" mass="24267">MDRQTARQKAMELVEQMTVEEMASQMRYDAPAIPRLQIPAYNWWNEGLHGVARGGTATVFPQAIGLAAMFDEALIGSVADTVSTEGRAKYNEFQKEGDGDIYKGLTYWTPNVNIFRDPRWGRGHETYGEDPYLTSRLGVAFVKGLQGEGEHLKIAACAKHFAVHSGPEAVRHEFNATSTKRDLWETYLPAFEACVKEGGVESVMGAYNCYEGEPCCAST</sequence>
<evidence type="ECO:0000256" key="1">
    <source>
        <dbReference type="ARBA" id="ARBA00005336"/>
    </source>
</evidence>
<dbReference type="InterPro" id="IPR001764">
    <property type="entry name" value="Glyco_hydro_3_N"/>
</dbReference>
<organism evidence="4 5">
    <name type="scientific">Hungatella hathewayi DSM 13479</name>
    <dbReference type="NCBI Taxonomy" id="566550"/>
    <lineage>
        <taxon>Bacteria</taxon>
        <taxon>Bacillati</taxon>
        <taxon>Bacillota</taxon>
        <taxon>Clostridia</taxon>
        <taxon>Lachnospirales</taxon>
        <taxon>Lachnospiraceae</taxon>
        <taxon>Hungatella</taxon>
    </lineage>
</organism>
<dbReference type="InterPro" id="IPR036962">
    <property type="entry name" value="Glyco_hydro_3_N_sf"/>
</dbReference>
<dbReference type="HOGENOM" id="CLU_004542_3_1_9"/>
<dbReference type="PANTHER" id="PTHR42721">
    <property type="entry name" value="SUGAR HYDROLASE-RELATED"/>
    <property type="match status" value="1"/>
</dbReference>
<dbReference type="Proteomes" id="UP000004968">
    <property type="component" value="Unassembled WGS sequence"/>
</dbReference>
<comment type="caution">
    <text evidence="4">The sequence shown here is derived from an EMBL/GenBank/DDBJ whole genome shotgun (WGS) entry which is preliminary data.</text>
</comment>
<gene>
    <name evidence="4" type="ORF">CLOSTHATH_04347</name>
</gene>
<evidence type="ECO:0000313" key="4">
    <source>
        <dbReference type="EMBL" id="EFC97445.1"/>
    </source>
</evidence>
<dbReference type="Gene3D" id="3.20.20.300">
    <property type="entry name" value="Glycoside hydrolase, family 3, N-terminal domain"/>
    <property type="match status" value="1"/>
</dbReference>
<dbReference type="Pfam" id="PF00933">
    <property type="entry name" value="Glyco_hydro_3"/>
    <property type="match status" value="1"/>
</dbReference>
<dbReference type="GO" id="GO:0046556">
    <property type="term" value="F:alpha-L-arabinofuranosidase activity"/>
    <property type="evidence" value="ECO:0007669"/>
    <property type="project" value="TreeGrafter"/>
</dbReference>
<dbReference type="PANTHER" id="PTHR42721:SF3">
    <property type="entry name" value="BETA-D-XYLOSIDASE 5-RELATED"/>
    <property type="match status" value="1"/>
</dbReference>
<dbReference type="GO" id="GO:0045493">
    <property type="term" value="P:xylan catabolic process"/>
    <property type="evidence" value="ECO:0007669"/>
    <property type="project" value="InterPro"/>
</dbReference>
<dbReference type="EMBL" id="ACIO01000392">
    <property type="protein sequence ID" value="EFC97445.1"/>
    <property type="molecule type" value="Genomic_DNA"/>
</dbReference>
<dbReference type="GO" id="GO:0009044">
    <property type="term" value="F:xylan 1,4-beta-xylosidase activity"/>
    <property type="evidence" value="ECO:0007669"/>
    <property type="project" value="InterPro"/>
</dbReference>
<dbReference type="SUPFAM" id="SSF51445">
    <property type="entry name" value="(Trans)glycosidases"/>
    <property type="match status" value="1"/>
</dbReference>
<evidence type="ECO:0000313" key="5">
    <source>
        <dbReference type="Proteomes" id="UP000004968"/>
    </source>
</evidence>
<comment type="similarity">
    <text evidence="1">Belongs to the glycosyl hydrolase 3 family.</text>
</comment>
<keyword evidence="2 4" id="KW-0378">Hydrolase</keyword>
<evidence type="ECO:0000259" key="3">
    <source>
        <dbReference type="Pfam" id="PF00933"/>
    </source>
</evidence>
<protein>
    <submittedName>
        <fullName evidence="4">Glycosyl hydrolase family 3 N-terminal domain protein</fullName>
    </submittedName>
</protein>
<reference evidence="4 5" key="1">
    <citation type="submission" date="2010-01" db="EMBL/GenBank/DDBJ databases">
        <authorList>
            <person name="Weinstock G."/>
            <person name="Sodergren E."/>
            <person name="Clifton S."/>
            <person name="Fulton L."/>
            <person name="Fulton B."/>
            <person name="Courtney L."/>
            <person name="Fronick C."/>
            <person name="Harrison M."/>
            <person name="Strong C."/>
            <person name="Farmer C."/>
            <person name="Delahaunty K."/>
            <person name="Markovic C."/>
            <person name="Hall O."/>
            <person name="Minx P."/>
            <person name="Tomlinson C."/>
            <person name="Mitreva M."/>
            <person name="Nelson J."/>
            <person name="Hou S."/>
            <person name="Wollam A."/>
            <person name="Pepin K.H."/>
            <person name="Johnson M."/>
            <person name="Bhonagiri V."/>
            <person name="Nash W.E."/>
            <person name="Warren W."/>
            <person name="Chinwalla A."/>
            <person name="Mardis E.R."/>
            <person name="Wilson R.K."/>
        </authorList>
    </citation>
    <scope>NUCLEOTIDE SEQUENCE [LARGE SCALE GENOMIC DNA]</scope>
    <source>
        <strain evidence="4 5">DSM 13479</strain>
    </source>
</reference>